<keyword evidence="4" id="KW-0067">ATP-binding</keyword>
<evidence type="ECO:0000313" key="5">
    <source>
        <dbReference type="EMBL" id="KAJ6777241.1"/>
    </source>
</evidence>
<dbReference type="GO" id="GO:0005524">
    <property type="term" value="F:ATP binding"/>
    <property type="evidence" value="ECO:0007669"/>
    <property type="project" value="UniProtKB-KW"/>
</dbReference>
<reference evidence="5" key="1">
    <citation type="submission" date="2022-11" db="EMBL/GenBank/DDBJ databases">
        <authorList>
            <person name="Hyden B.L."/>
            <person name="Feng K."/>
            <person name="Yates T."/>
            <person name="Jawdy S."/>
            <person name="Smart L.B."/>
            <person name="Muchero W."/>
        </authorList>
    </citation>
    <scope>NUCLEOTIDE SEQUENCE</scope>
    <source>
        <tissue evidence="5">Shoot tip</tissue>
    </source>
</reference>
<evidence type="ECO:0000256" key="4">
    <source>
        <dbReference type="ARBA" id="ARBA00022840"/>
    </source>
</evidence>
<keyword evidence="6" id="KW-1185">Reference proteome</keyword>
<keyword evidence="2" id="KW-0547">Nucleotide-binding</keyword>
<accession>A0A9Q0X1G5</accession>
<dbReference type="PANTHER" id="PTHR34273">
    <property type="entry name" value="METHYLTHIORIBOSE KINASE"/>
    <property type="match status" value="1"/>
</dbReference>
<comment type="caution">
    <text evidence="5">The sequence shown here is derived from an EMBL/GenBank/DDBJ whole genome shotgun (WGS) entry which is preliminary data.</text>
</comment>
<protein>
    <submittedName>
        <fullName evidence="5">METHYLTHIORIBOSE KINASE</fullName>
    </submittedName>
</protein>
<dbReference type="Gene3D" id="3.90.1200.10">
    <property type="match status" value="1"/>
</dbReference>
<dbReference type="PANTHER" id="PTHR34273:SF2">
    <property type="entry name" value="METHYLTHIORIBOSE KINASE"/>
    <property type="match status" value="1"/>
</dbReference>
<evidence type="ECO:0000256" key="1">
    <source>
        <dbReference type="ARBA" id="ARBA00022679"/>
    </source>
</evidence>
<evidence type="ECO:0000256" key="2">
    <source>
        <dbReference type="ARBA" id="ARBA00022741"/>
    </source>
</evidence>
<dbReference type="AlphaFoldDB" id="A0A9Q0X1G5"/>
<reference evidence="5" key="2">
    <citation type="journal article" date="2023" name="Int. J. Mol. Sci.">
        <title>De Novo Assembly and Annotation of 11 Diverse Shrub Willow (Salix) Genomes Reveals Novel Gene Organization in Sex-Linked Regions.</title>
        <authorList>
            <person name="Hyden B."/>
            <person name="Feng K."/>
            <person name="Yates T.B."/>
            <person name="Jawdy S."/>
            <person name="Cereghino C."/>
            <person name="Smart L.B."/>
            <person name="Muchero W."/>
        </authorList>
    </citation>
    <scope>NUCLEOTIDE SEQUENCE</scope>
    <source>
        <tissue evidence="5">Shoot tip</tissue>
    </source>
</reference>
<gene>
    <name evidence="5" type="ORF">OIU74_001269</name>
</gene>
<organism evidence="5 6">
    <name type="scientific">Salix koriyanagi</name>
    <dbReference type="NCBI Taxonomy" id="2511006"/>
    <lineage>
        <taxon>Eukaryota</taxon>
        <taxon>Viridiplantae</taxon>
        <taxon>Streptophyta</taxon>
        <taxon>Embryophyta</taxon>
        <taxon>Tracheophyta</taxon>
        <taxon>Spermatophyta</taxon>
        <taxon>Magnoliopsida</taxon>
        <taxon>eudicotyledons</taxon>
        <taxon>Gunneridae</taxon>
        <taxon>Pentapetalae</taxon>
        <taxon>rosids</taxon>
        <taxon>fabids</taxon>
        <taxon>Malpighiales</taxon>
        <taxon>Salicaceae</taxon>
        <taxon>Saliceae</taxon>
        <taxon>Salix</taxon>
    </lineage>
</organism>
<evidence type="ECO:0000256" key="3">
    <source>
        <dbReference type="ARBA" id="ARBA00022777"/>
    </source>
</evidence>
<proteinExistence type="predicted"/>
<sequence>MGQDCLWITELWGFILVGHEINHPVKVEALNNLFCQMASWRKQEIWEKWYNGVLKRRFYLTHHLWVELFDGAYFEALSLREHGPIVPPKMCLKFIILTVLQHMSDDDYMTKTLYYISLLYCTATEHKRDVAEFCGNVELSRLTEQVVFSDQYKISQYNHRTSLYLDREAEAVHEDNILKRKVDE</sequence>
<evidence type="ECO:0000313" key="6">
    <source>
        <dbReference type="Proteomes" id="UP001151752"/>
    </source>
</evidence>
<keyword evidence="3 5" id="KW-0418">Kinase</keyword>
<dbReference type="EMBL" id="JAPFFM010000001">
    <property type="protein sequence ID" value="KAJ6777241.1"/>
    <property type="molecule type" value="Genomic_DNA"/>
</dbReference>
<keyword evidence="1" id="KW-0808">Transferase</keyword>
<name>A0A9Q0X1G5_9ROSI</name>
<dbReference type="GO" id="GO:0016301">
    <property type="term" value="F:kinase activity"/>
    <property type="evidence" value="ECO:0007669"/>
    <property type="project" value="UniProtKB-KW"/>
</dbReference>
<dbReference type="Proteomes" id="UP001151752">
    <property type="component" value="Chromosome 16"/>
</dbReference>